<sequence>MILSLLLVAPCLLRIFFSYPVSCVGRVVRVNGMNPLSLWPLIYNNSLTAHLGYSVKSAECDAAVQEEAPTETTTHLLGRLARIHDILIGLMISDKVSNGSHIYKELESAYTLTFVLNQGRSGSSSQH</sequence>
<organism evidence="2 3">
    <name type="scientific">Trifolium subterraneum</name>
    <name type="common">Subterranean clover</name>
    <dbReference type="NCBI Taxonomy" id="3900"/>
    <lineage>
        <taxon>Eukaryota</taxon>
        <taxon>Viridiplantae</taxon>
        <taxon>Streptophyta</taxon>
        <taxon>Embryophyta</taxon>
        <taxon>Tracheophyta</taxon>
        <taxon>Spermatophyta</taxon>
        <taxon>Magnoliopsida</taxon>
        <taxon>eudicotyledons</taxon>
        <taxon>Gunneridae</taxon>
        <taxon>Pentapetalae</taxon>
        <taxon>rosids</taxon>
        <taxon>fabids</taxon>
        <taxon>Fabales</taxon>
        <taxon>Fabaceae</taxon>
        <taxon>Papilionoideae</taxon>
        <taxon>50 kb inversion clade</taxon>
        <taxon>NPAAA clade</taxon>
        <taxon>Hologalegina</taxon>
        <taxon>IRL clade</taxon>
        <taxon>Trifolieae</taxon>
        <taxon>Trifolium</taxon>
    </lineage>
</organism>
<dbReference type="Proteomes" id="UP000242715">
    <property type="component" value="Unassembled WGS sequence"/>
</dbReference>
<protein>
    <submittedName>
        <fullName evidence="2">Uncharacterized protein</fullName>
    </submittedName>
</protein>
<evidence type="ECO:0000313" key="2">
    <source>
        <dbReference type="EMBL" id="GAU50623.1"/>
    </source>
</evidence>
<gene>
    <name evidence="2" type="ORF">TSUD_410240</name>
</gene>
<feature type="chain" id="PRO_5016285536" evidence="1">
    <location>
        <begin position="19"/>
        <end position="127"/>
    </location>
</feature>
<keyword evidence="3" id="KW-1185">Reference proteome</keyword>
<keyword evidence="1" id="KW-0732">Signal</keyword>
<evidence type="ECO:0000313" key="3">
    <source>
        <dbReference type="Proteomes" id="UP000242715"/>
    </source>
</evidence>
<reference evidence="3" key="1">
    <citation type="journal article" date="2017" name="Front. Plant Sci.">
        <title>Climate Clever Clovers: New Paradigm to Reduce the Environmental Footprint of Ruminants by Breeding Low Methanogenic Forages Utilizing Haplotype Variation.</title>
        <authorList>
            <person name="Kaur P."/>
            <person name="Appels R."/>
            <person name="Bayer P.E."/>
            <person name="Keeble-Gagnere G."/>
            <person name="Wang J."/>
            <person name="Hirakawa H."/>
            <person name="Shirasawa K."/>
            <person name="Vercoe P."/>
            <person name="Stefanova K."/>
            <person name="Durmic Z."/>
            <person name="Nichols P."/>
            <person name="Revell C."/>
            <person name="Isobe S.N."/>
            <person name="Edwards D."/>
            <person name="Erskine W."/>
        </authorList>
    </citation>
    <scope>NUCLEOTIDE SEQUENCE [LARGE SCALE GENOMIC DNA]</scope>
    <source>
        <strain evidence="3">cv. Daliak</strain>
    </source>
</reference>
<feature type="signal peptide" evidence="1">
    <location>
        <begin position="1"/>
        <end position="18"/>
    </location>
</feature>
<evidence type="ECO:0000256" key="1">
    <source>
        <dbReference type="SAM" id="SignalP"/>
    </source>
</evidence>
<name>A0A2Z6P7A5_TRISU</name>
<dbReference type="AlphaFoldDB" id="A0A2Z6P7A5"/>
<dbReference type="EMBL" id="DF974818">
    <property type="protein sequence ID" value="GAU50623.1"/>
    <property type="molecule type" value="Genomic_DNA"/>
</dbReference>
<accession>A0A2Z6P7A5</accession>
<proteinExistence type="predicted"/>